<dbReference type="Gramene" id="KQJ86353">
    <property type="protein sequence ID" value="KQJ86353"/>
    <property type="gene ID" value="BRADI_4g04890v3"/>
</dbReference>
<dbReference type="AlphaFoldDB" id="A0A0Q3PBD8"/>
<keyword evidence="4" id="KW-1185">Reference proteome</keyword>
<sequence length="430" mass="49077">METKIHRFPPGLRGLGGQYIVPMVVAIGPYHRGSPRLQEMAKVKHAAAHYFIDAASTISTYDYHKIYDEFFPVAVNARSTYTSDVVAGIEDADFVDMMFRDACFLLQYMLCMSSSLGCREYFDVNPSLRRFFFSNRACIDNDVMLLENQLPWMVLDALRKFSPVKIEDFIAEMGNKFQIRQDLKPESFVLDPEIYTPPHLLGLLRFYKLGRRKAPKPHVPDYGPENKTEAAHGLLKQISVSNAIELAEIGVRLKPSKTADFMDIGMKKGAFLENLFSGKLFLGNLFFVPLSLDSTKACWLVNMAAFEVCTVSRFKEDVQKTAVCSYIALLAMLMDRDEDVLRLRSKHLVHGNHTNKEMLDFFKSLAKHLPDNGYKFSCIMADIEVYKAYKLNRWIWIRVYKFWYKHGKTVAVVISILGAIAGILKVILSI</sequence>
<dbReference type="Proteomes" id="UP000008810">
    <property type="component" value="Chromosome 4"/>
</dbReference>
<dbReference type="EnsemblPlants" id="KQJ86353">
    <property type="protein sequence ID" value="KQJ86353"/>
    <property type="gene ID" value="BRADI_4g04890v3"/>
</dbReference>
<reference evidence="3" key="3">
    <citation type="submission" date="2018-08" db="UniProtKB">
        <authorList>
            <consortium name="EnsemblPlants"/>
        </authorList>
    </citation>
    <scope>IDENTIFICATION</scope>
    <source>
        <strain evidence="3">cv. Bd21</strain>
    </source>
</reference>
<dbReference type="OrthoDB" id="1849062at2759"/>
<reference evidence="2" key="2">
    <citation type="submission" date="2017-06" db="EMBL/GenBank/DDBJ databases">
        <title>WGS assembly of Brachypodium distachyon.</title>
        <authorList>
            <consortium name="The International Brachypodium Initiative"/>
            <person name="Lucas S."/>
            <person name="Harmon-Smith M."/>
            <person name="Lail K."/>
            <person name="Tice H."/>
            <person name="Grimwood J."/>
            <person name="Bruce D."/>
            <person name="Barry K."/>
            <person name="Shu S."/>
            <person name="Lindquist E."/>
            <person name="Wang M."/>
            <person name="Pitluck S."/>
            <person name="Vogel J.P."/>
            <person name="Garvin D.F."/>
            <person name="Mockler T.C."/>
            <person name="Schmutz J."/>
            <person name="Rokhsar D."/>
            <person name="Bevan M.W."/>
        </authorList>
    </citation>
    <scope>NUCLEOTIDE SEQUENCE</scope>
    <source>
        <strain evidence="2">Bd21</strain>
    </source>
</reference>
<dbReference type="PANTHER" id="PTHR31549:SF256">
    <property type="entry name" value="EXPRESSED PROTEIN"/>
    <property type="match status" value="1"/>
</dbReference>
<accession>A0A0Q3PBD8</accession>
<dbReference type="ExpressionAtlas" id="A0A0Q3PBD8">
    <property type="expression patterns" value="baseline"/>
</dbReference>
<evidence type="ECO:0000256" key="1">
    <source>
        <dbReference type="SAM" id="Phobius"/>
    </source>
</evidence>
<dbReference type="InParanoid" id="A0A0Q3PBD8"/>
<dbReference type="InterPro" id="IPR004158">
    <property type="entry name" value="DUF247_pln"/>
</dbReference>
<evidence type="ECO:0000313" key="3">
    <source>
        <dbReference type="EnsemblPlants" id="KQJ86353"/>
    </source>
</evidence>
<organism evidence="2">
    <name type="scientific">Brachypodium distachyon</name>
    <name type="common">Purple false brome</name>
    <name type="synonym">Trachynia distachya</name>
    <dbReference type="NCBI Taxonomy" id="15368"/>
    <lineage>
        <taxon>Eukaryota</taxon>
        <taxon>Viridiplantae</taxon>
        <taxon>Streptophyta</taxon>
        <taxon>Embryophyta</taxon>
        <taxon>Tracheophyta</taxon>
        <taxon>Spermatophyta</taxon>
        <taxon>Magnoliopsida</taxon>
        <taxon>Liliopsida</taxon>
        <taxon>Poales</taxon>
        <taxon>Poaceae</taxon>
        <taxon>BOP clade</taxon>
        <taxon>Pooideae</taxon>
        <taxon>Stipodae</taxon>
        <taxon>Brachypodieae</taxon>
        <taxon>Brachypodium</taxon>
    </lineage>
</organism>
<reference evidence="2 3" key="1">
    <citation type="journal article" date="2010" name="Nature">
        <title>Genome sequencing and analysis of the model grass Brachypodium distachyon.</title>
        <authorList>
            <consortium name="International Brachypodium Initiative"/>
        </authorList>
    </citation>
    <scope>NUCLEOTIDE SEQUENCE [LARGE SCALE GENOMIC DNA]</scope>
    <source>
        <strain evidence="2 3">Bd21</strain>
    </source>
</reference>
<feature type="transmembrane region" description="Helical" evidence="1">
    <location>
        <begin position="410"/>
        <end position="428"/>
    </location>
</feature>
<keyword evidence="1" id="KW-1133">Transmembrane helix</keyword>
<evidence type="ECO:0000313" key="2">
    <source>
        <dbReference type="EMBL" id="KQJ86353.1"/>
    </source>
</evidence>
<keyword evidence="1" id="KW-0472">Membrane</keyword>
<keyword evidence="1" id="KW-0812">Transmembrane</keyword>
<dbReference type="STRING" id="15368.A0A0Q3PBD8"/>
<dbReference type="PANTHER" id="PTHR31549">
    <property type="entry name" value="PROTEIN, PUTATIVE (DUF247)-RELATED-RELATED"/>
    <property type="match status" value="1"/>
</dbReference>
<proteinExistence type="predicted"/>
<dbReference type="Pfam" id="PF03140">
    <property type="entry name" value="DUF247"/>
    <property type="match status" value="1"/>
</dbReference>
<name>A0A0Q3PBD8_BRADI</name>
<evidence type="ECO:0000313" key="4">
    <source>
        <dbReference type="Proteomes" id="UP000008810"/>
    </source>
</evidence>
<protein>
    <submittedName>
        <fullName evidence="2 3">Uncharacterized protein</fullName>
    </submittedName>
</protein>
<dbReference type="EMBL" id="CM000883">
    <property type="protein sequence ID" value="KQJ86353.1"/>
    <property type="molecule type" value="Genomic_DNA"/>
</dbReference>
<gene>
    <name evidence="2" type="ORF">BRADI_4g04890v3</name>
</gene>